<dbReference type="Proteomes" id="UP000694392">
    <property type="component" value="Unplaced"/>
</dbReference>
<evidence type="ECO:0000256" key="7">
    <source>
        <dbReference type="ARBA" id="ARBA00022989"/>
    </source>
</evidence>
<keyword evidence="3 13" id="KW-1003">Cell membrane</keyword>
<evidence type="ECO:0000256" key="6">
    <source>
        <dbReference type="ARBA" id="ARBA00022725"/>
    </source>
</evidence>
<dbReference type="PROSITE" id="PS50262">
    <property type="entry name" value="G_PROTEIN_RECEP_F1_2"/>
    <property type="match status" value="1"/>
</dbReference>
<feature type="transmembrane region" description="Helical" evidence="13">
    <location>
        <begin position="199"/>
        <end position="218"/>
    </location>
</feature>
<dbReference type="GO" id="GO:0005886">
    <property type="term" value="C:plasma membrane"/>
    <property type="evidence" value="ECO:0007669"/>
    <property type="project" value="UniProtKB-SubCell"/>
</dbReference>
<evidence type="ECO:0000256" key="12">
    <source>
        <dbReference type="RuleBase" id="RU000688"/>
    </source>
</evidence>
<reference evidence="15" key="1">
    <citation type="submission" date="2025-08" db="UniProtKB">
        <authorList>
            <consortium name="Ensembl"/>
        </authorList>
    </citation>
    <scope>IDENTIFICATION</scope>
</reference>
<accession>A0A8D0GDE5</accession>
<keyword evidence="5 12" id="KW-0812">Transmembrane</keyword>
<evidence type="ECO:0000256" key="10">
    <source>
        <dbReference type="ARBA" id="ARBA00023170"/>
    </source>
</evidence>
<keyword evidence="9 13" id="KW-0472">Membrane</keyword>
<dbReference type="PANTHER" id="PTHR26453">
    <property type="entry name" value="OLFACTORY RECEPTOR"/>
    <property type="match status" value="1"/>
</dbReference>
<reference evidence="15" key="2">
    <citation type="submission" date="2025-09" db="UniProtKB">
        <authorList>
            <consortium name="Ensembl"/>
        </authorList>
    </citation>
    <scope>IDENTIFICATION</scope>
</reference>
<dbReference type="PROSITE" id="PS00237">
    <property type="entry name" value="G_PROTEIN_RECEP_F1_1"/>
    <property type="match status" value="1"/>
</dbReference>
<evidence type="ECO:0000256" key="8">
    <source>
        <dbReference type="ARBA" id="ARBA00023040"/>
    </source>
</evidence>
<dbReference type="GO" id="GO:0004984">
    <property type="term" value="F:olfactory receptor activity"/>
    <property type="evidence" value="ECO:0007669"/>
    <property type="project" value="InterPro"/>
</dbReference>
<evidence type="ECO:0000256" key="4">
    <source>
        <dbReference type="ARBA" id="ARBA00022606"/>
    </source>
</evidence>
<evidence type="ECO:0000256" key="2">
    <source>
        <dbReference type="ARBA" id="ARBA00010663"/>
    </source>
</evidence>
<dbReference type="OMA" id="QTGFTMH"/>
<protein>
    <recommendedName>
        <fullName evidence="13">Olfactory receptor</fullName>
    </recommendedName>
</protein>
<dbReference type="InterPro" id="IPR000725">
    <property type="entry name" value="Olfact_rcpt"/>
</dbReference>
<dbReference type="PRINTS" id="PR00245">
    <property type="entry name" value="OLFACTORYR"/>
</dbReference>
<feature type="transmembrane region" description="Helical" evidence="13">
    <location>
        <begin position="275"/>
        <end position="294"/>
    </location>
</feature>
<dbReference type="FunFam" id="1.20.1070.10:FF:000005">
    <property type="entry name" value="Olfactory receptor"/>
    <property type="match status" value="1"/>
</dbReference>
<evidence type="ECO:0000256" key="11">
    <source>
        <dbReference type="ARBA" id="ARBA00023224"/>
    </source>
</evidence>
<dbReference type="Ensembl" id="ENSSPUT00000007450.1">
    <property type="protein sequence ID" value="ENSSPUP00000006997.1"/>
    <property type="gene ID" value="ENSSPUG00000005408.1"/>
</dbReference>
<name>A0A8D0GDE5_SPHPU</name>
<dbReference type="InterPro" id="IPR017452">
    <property type="entry name" value="GPCR_Rhodpsn_7TM"/>
</dbReference>
<keyword evidence="10 12" id="KW-0675">Receptor</keyword>
<sequence>MKHTPKNETSVTEFIVLGLSNLHDTQLGLFVLFLIMYLITLTGNTIIIVAIQLDPRLSTPMYFFLSNLSFLDICYTTSVVPQMLTHFLAEHKTISFTRCMTQLYVSLSLGSIEFILLAAMAYDRYVAICHPLQYTATMSRMVCVQMAVVSWGSGFFNSLVQTVLTMRLSFCGFNTINHFACEAVALLKMACSDTYVNEVVLVIASFLILIVPAFFIILSYGRIITSILRIRSLEGRYKAFSTCASHLTVVTLCYGTAIFAYMRPRASVSPSQDKMFSLFYALVTPMLNPIIYSLRNQEVKGALSKRSIESKKIHNVEEKGQSEGNM</sequence>
<comment type="subcellular location">
    <subcellularLocation>
        <location evidence="1 13">Cell membrane</location>
        <topology evidence="1 13">Multi-pass membrane protein</topology>
    </subcellularLocation>
</comment>
<evidence type="ECO:0000256" key="3">
    <source>
        <dbReference type="ARBA" id="ARBA00022475"/>
    </source>
</evidence>
<keyword evidence="8 12" id="KW-0297">G-protein coupled receptor</keyword>
<evidence type="ECO:0000259" key="14">
    <source>
        <dbReference type="PROSITE" id="PS50262"/>
    </source>
</evidence>
<proteinExistence type="inferred from homology"/>
<feature type="transmembrane region" description="Helical" evidence="13">
    <location>
        <begin position="62"/>
        <end position="83"/>
    </location>
</feature>
<dbReference type="CDD" id="cd15429">
    <property type="entry name" value="7tmA_OR2F-like"/>
    <property type="match status" value="1"/>
</dbReference>
<dbReference type="AlphaFoldDB" id="A0A8D0GDE5"/>
<feature type="domain" description="G-protein coupled receptors family 1 profile" evidence="14">
    <location>
        <begin position="43"/>
        <end position="292"/>
    </location>
</feature>
<keyword evidence="6 13" id="KW-0552">Olfaction</keyword>
<keyword evidence="11 12" id="KW-0807">Transducer</keyword>
<evidence type="ECO:0000256" key="5">
    <source>
        <dbReference type="ARBA" id="ARBA00022692"/>
    </source>
</evidence>
<dbReference type="GO" id="GO:0004930">
    <property type="term" value="F:G protein-coupled receptor activity"/>
    <property type="evidence" value="ECO:0007669"/>
    <property type="project" value="UniProtKB-KW"/>
</dbReference>
<organism evidence="15 16">
    <name type="scientific">Sphenodon punctatus</name>
    <name type="common">Tuatara</name>
    <name type="synonym">Hatteria punctata</name>
    <dbReference type="NCBI Taxonomy" id="8508"/>
    <lineage>
        <taxon>Eukaryota</taxon>
        <taxon>Metazoa</taxon>
        <taxon>Chordata</taxon>
        <taxon>Craniata</taxon>
        <taxon>Vertebrata</taxon>
        <taxon>Euteleostomi</taxon>
        <taxon>Lepidosauria</taxon>
        <taxon>Sphenodontia</taxon>
        <taxon>Sphenodontidae</taxon>
        <taxon>Sphenodon</taxon>
    </lineage>
</organism>
<feature type="transmembrane region" description="Helical" evidence="13">
    <location>
        <begin position="103"/>
        <end position="122"/>
    </location>
</feature>
<evidence type="ECO:0000313" key="16">
    <source>
        <dbReference type="Proteomes" id="UP000694392"/>
    </source>
</evidence>
<dbReference type="PRINTS" id="PR00237">
    <property type="entry name" value="GPCRRHODOPSN"/>
</dbReference>
<dbReference type="Gene3D" id="1.20.1070.10">
    <property type="entry name" value="Rhodopsin 7-helix transmembrane proteins"/>
    <property type="match status" value="1"/>
</dbReference>
<evidence type="ECO:0000313" key="15">
    <source>
        <dbReference type="Ensembl" id="ENSSPUP00000006997.1"/>
    </source>
</evidence>
<feature type="transmembrane region" description="Helical" evidence="13">
    <location>
        <begin position="27"/>
        <end position="50"/>
    </location>
</feature>
<feature type="transmembrane region" description="Helical" evidence="13">
    <location>
        <begin position="239"/>
        <end position="263"/>
    </location>
</feature>
<evidence type="ECO:0000256" key="1">
    <source>
        <dbReference type="ARBA" id="ARBA00004651"/>
    </source>
</evidence>
<dbReference type="InterPro" id="IPR000276">
    <property type="entry name" value="GPCR_Rhodpsn"/>
</dbReference>
<feature type="transmembrane region" description="Helical" evidence="13">
    <location>
        <begin position="142"/>
        <end position="160"/>
    </location>
</feature>
<dbReference type="GeneTree" id="ENSGT01140000282496"/>
<evidence type="ECO:0000256" key="9">
    <source>
        <dbReference type="ARBA" id="ARBA00023136"/>
    </source>
</evidence>
<keyword evidence="16" id="KW-1185">Reference proteome</keyword>
<keyword evidence="7 13" id="KW-1133">Transmembrane helix</keyword>
<dbReference type="FunFam" id="1.10.1220.70:FF:000001">
    <property type="entry name" value="Olfactory receptor"/>
    <property type="match status" value="1"/>
</dbReference>
<evidence type="ECO:0000256" key="13">
    <source>
        <dbReference type="RuleBase" id="RU363047"/>
    </source>
</evidence>
<comment type="similarity">
    <text evidence="2 12">Belongs to the G-protein coupled receptor 1 family.</text>
</comment>
<dbReference type="Pfam" id="PF13853">
    <property type="entry name" value="7tm_4"/>
    <property type="match status" value="1"/>
</dbReference>
<dbReference type="SUPFAM" id="SSF81321">
    <property type="entry name" value="Family A G protein-coupled receptor-like"/>
    <property type="match status" value="1"/>
</dbReference>
<keyword evidence="4 13" id="KW-0716">Sensory transduction</keyword>